<evidence type="ECO:0000313" key="2">
    <source>
        <dbReference type="Proteomes" id="UP000245119"/>
    </source>
</evidence>
<proteinExistence type="predicted"/>
<dbReference type="Proteomes" id="UP000245119">
    <property type="component" value="Linkage Group LG9"/>
</dbReference>
<protein>
    <submittedName>
        <fullName evidence="1">Uncharacterized protein</fullName>
    </submittedName>
</protein>
<evidence type="ECO:0000313" key="1">
    <source>
        <dbReference type="EMBL" id="PVD24935.1"/>
    </source>
</evidence>
<dbReference type="EMBL" id="PZQS01000009">
    <property type="protein sequence ID" value="PVD24935.1"/>
    <property type="molecule type" value="Genomic_DNA"/>
</dbReference>
<dbReference type="AlphaFoldDB" id="A0A2T7NUU7"/>
<reference evidence="1 2" key="1">
    <citation type="submission" date="2018-04" db="EMBL/GenBank/DDBJ databases">
        <title>The genome of golden apple snail Pomacea canaliculata provides insight into stress tolerance and invasive adaptation.</title>
        <authorList>
            <person name="Liu C."/>
            <person name="Liu B."/>
            <person name="Ren Y."/>
            <person name="Zhang Y."/>
            <person name="Wang H."/>
            <person name="Li S."/>
            <person name="Jiang F."/>
            <person name="Yin L."/>
            <person name="Zhang G."/>
            <person name="Qian W."/>
            <person name="Fan W."/>
        </authorList>
    </citation>
    <scope>NUCLEOTIDE SEQUENCE [LARGE SCALE GENOMIC DNA]</scope>
    <source>
        <strain evidence="1">SZHN2017</strain>
        <tissue evidence="1">Muscle</tissue>
    </source>
</reference>
<name>A0A2T7NUU7_POMCA</name>
<sequence>MEGRGWRGGRGCDKVVAISSKGETILTVTASLCFPPDVQHPSASTCPPRQHSAVVMSVGMLPELGRPTFQHEQICSANQLHSLCVSQEIFCGIALLFSASRNANTSCLFHLTRKHTGPAAELILQAELHLGDQSQSPATLRFVCSDPHRQRNRYCSLPSSPTHSSRR</sequence>
<organism evidence="1 2">
    <name type="scientific">Pomacea canaliculata</name>
    <name type="common">Golden apple snail</name>
    <dbReference type="NCBI Taxonomy" id="400727"/>
    <lineage>
        <taxon>Eukaryota</taxon>
        <taxon>Metazoa</taxon>
        <taxon>Spiralia</taxon>
        <taxon>Lophotrochozoa</taxon>
        <taxon>Mollusca</taxon>
        <taxon>Gastropoda</taxon>
        <taxon>Caenogastropoda</taxon>
        <taxon>Architaenioglossa</taxon>
        <taxon>Ampullarioidea</taxon>
        <taxon>Ampullariidae</taxon>
        <taxon>Pomacea</taxon>
    </lineage>
</organism>
<comment type="caution">
    <text evidence="1">The sequence shown here is derived from an EMBL/GenBank/DDBJ whole genome shotgun (WGS) entry which is preliminary data.</text>
</comment>
<accession>A0A2T7NUU7</accession>
<keyword evidence="2" id="KW-1185">Reference proteome</keyword>
<gene>
    <name evidence="1" type="ORF">C0Q70_15429</name>
</gene>